<proteinExistence type="inferred from homology"/>
<dbReference type="PANTHER" id="PTHR43469:SF1">
    <property type="entry name" value="SPBETA PROPHAGE-DERIVED DISULFIDE BOND FORMATION PROTEIN B"/>
    <property type="match status" value="1"/>
</dbReference>
<dbReference type="PIRSF" id="PIRSF036659">
    <property type="entry name" value="BdbC"/>
    <property type="match status" value="1"/>
</dbReference>
<gene>
    <name evidence="13" type="primary">bdbC</name>
    <name evidence="13" type="ORF">DSCW_48190</name>
</gene>
<evidence type="ECO:0000256" key="5">
    <source>
        <dbReference type="ARBA" id="ARBA00022982"/>
    </source>
</evidence>
<evidence type="ECO:0000256" key="1">
    <source>
        <dbReference type="ARBA" id="ARBA00004141"/>
    </source>
</evidence>
<evidence type="ECO:0000256" key="11">
    <source>
        <dbReference type="ARBA" id="ARBA00023284"/>
    </source>
</evidence>
<dbReference type="KEGG" id="dwd:DSCW_48190"/>
<evidence type="ECO:0000256" key="10">
    <source>
        <dbReference type="ARBA" id="ARBA00023186"/>
    </source>
</evidence>
<dbReference type="EMBL" id="AP021875">
    <property type="protein sequence ID" value="BBO77402.1"/>
    <property type="molecule type" value="Genomic_DNA"/>
</dbReference>
<dbReference type="PANTHER" id="PTHR43469">
    <property type="entry name" value="DISULFIDE FORMATION PROTEIN-RELATED"/>
    <property type="match status" value="1"/>
</dbReference>
<keyword evidence="14" id="KW-1185">Reference proteome</keyword>
<dbReference type="InterPro" id="IPR023380">
    <property type="entry name" value="DsbB-like_sf"/>
</dbReference>
<organism evidence="13 14">
    <name type="scientific">Desulfosarcina widdelii</name>
    <dbReference type="NCBI Taxonomy" id="947919"/>
    <lineage>
        <taxon>Bacteria</taxon>
        <taxon>Pseudomonadati</taxon>
        <taxon>Thermodesulfobacteriota</taxon>
        <taxon>Desulfobacteria</taxon>
        <taxon>Desulfobacterales</taxon>
        <taxon>Desulfosarcinaceae</taxon>
        <taxon>Desulfosarcina</taxon>
    </lineage>
</organism>
<dbReference type="AlphaFoldDB" id="A0A5K7Z5X0"/>
<feature type="transmembrane region" description="Helical" evidence="12">
    <location>
        <begin position="12"/>
        <end position="33"/>
    </location>
</feature>
<keyword evidence="8 12" id="KW-0472">Membrane</keyword>
<accession>A0A5K7Z5X0</accession>
<keyword evidence="6 12" id="KW-1133">Transmembrane helix</keyword>
<dbReference type="RefSeq" id="WP_155306152.1">
    <property type="nucleotide sequence ID" value="NZ_AP021875.1"/>
</dbReference>
<comment type="similarity">
    <text evidence="2">Belongs to the DsbB family. BdbC subfamily.</text>
</comment>
<protein>
    <submittedName>
        <fullName evidence="13">Disulfide bond formation protein C</fullName>
    </submittedName>
</protein>
<evidence type="ECO:0000256" key="8">
    <source>
        <dbReference type="ARBA" id="ARBA00023136"/>
    </source>
</evidence>
<dbReference type="InterPro" id="IPR012187">
    <property type="entry name" value="Disulphide_bond_form_BdbC"/>
</dbReference>
<evidence type="ECO:0000313" key="14">
    <source>
        <dbReference type="Proteomes" id="UP000427769"/>
    </source>
</evidence>
<sequence length="145" mass="16594">MPQKDQTSNANWTIIFICWLIAAISSLGSLFFSEVMEFAPCALCWYQRIFMFPLVLVFLSGLFPLDQKVFKYALPISTVGWAFAFYHFLVYSGFIPERLQPCGEGVPCSETYIDLFGFLTIPMLSLLSFTAIIVLLFVYKRRLAI</sequence>
<evidence type="ECO:0000256" key="12">
    <source>
        <dbReference type="SAM" id="Phobius"/>
    </source>
</evidence>
<keyword evidence="7" id="KW-0560">Oxidoreductase</keyword>
<keyword evidence="9" id="KW-1015">Disulfide bond</keyword>
<dbReference type="Proteomes" id="UP000427769">
    <property type="component" value="Chromosome"/>
</dbReference>
<dbReference type="InterPro" id="IPR003752">
    <property type="entry name" value="DiS_bond_form_DsbB/BdbC"/>
</dbReference>
<evidence type="ECO:0000313" key="13">
    <source>
        <dbReference type="EMBL" id="BBO77402.1"/>
    </source>
</evidence>
<keyword evidence="10" id="KW-0143">Chaperone</keyword>
<name>A0A5K7Z5X0_9BACT</name>
<comment type="subcellular location">
    <subcellularLocation>
        <location evidence="1">Membrane</location>
        <topology evidence="1">Multi-pass membrane protein</topology>
    </subcellularLocation>
</comment>
<feature type="transmembrane region" description="Helical" evidence="12">
    <location>
        <begin position="45"/>
        <end position="65"/>
    </location>
</feature>
<evidence type="ECO:0000256" key="7">
    <source>
        <dbReference type="ARBA" id="ARBA00023002"/>
    </source>
</evidence>
<keyword evidence="3" id="KW-0813">Transport</keyword>
<keyword evidence="4 12" id="KW-0812">Transmembrane</keyword>
<keyword evidence="11" id="KW-0676">Redox-active center</keyword>
<dbReference type="Gene3D" id="1.20.1550.10">
    <property type="entry name" value="DsbB-like"/>
    <property type="match status" value="1"/>
</dbReference>
<dbReference type="HAMAP" id="MF_00287">
    <property type="entry name" value="BdbC"/>
    <property type="match status" value="1"/>
</dbReference>
<feature type="transmembrane region" description="Helical" evidence="12">
    <location>
        <begin position="115"/>
        <end position="139"/>
    </location>
</feature>
<dbReference type="SUPFAM" id="SSF158442">
    <property type="entry name" value="DsbB-like"/>
    <property type="match status" value="1"/>
</dbReference>
<dbReference type="GO" id="GO:0015035">
    <property type="term" value="F:protein-disulfide reductase activity"/>
    <property type="evidence" value="ECO:0007669"/>
    <property type="project" value="InterPro"/>
</dbReference>
<dbReference type="GO" id="GO:0006457">
    <property type="term" value="P:protein folding"/>
    <property type="evidence" value="ECO:0007669"/>
    <property type="project" value="InterPro"/>
</dbReference>
<dbReference type="GO" id="GO:0016020">
    <property type="term" value="C:membrane"/>
    <property type="evidence" value="ECO:0007669"/>
    <property type="project" value="UniProtKB-SubCell"/>
</dbReference>
<evidence type="ECO:0000256" key="3">
    <source>
        <dbReference type="ARBA" id="ARBA00022448"/>
    </source>
</evidence>
<feature type="transmembrane region" description="Helical" evidence="12">
    <location>
        <begin position="72"/>
        <end position="95"/>
    </location>
</feature>
<evidence type="ECO:0000256" key="2">
    <source>
        <dbReference type="ARBA" id="ARBA00007602"/>
    </source>
</evidence>
<evidence type="ECO:0000256" key="4">
    <source>
        <dbReference type="ARBA" id="ARBA00022692"/>
    </source>
</evidence>
<dbReference type="OrthoDB" id="158402at2"/>
<evidence type="ECO:0000256" key="6">
    <source>
        <dbReference type="ARBA" id="ARBA00022989"/>
    </source>
</evidence>
<keyword evidence="5" id="KW-0249">Electron transport</keyword>
<dbReference type="Pfam" id="PF02600">
    <property type="entry name" value="DsbB"/>
    <property type="match status" value="1"/>
</dbReference>
<reference evidence="13 14" key="1">
    <citation type="submission" date="2019-11" db="EMBL/GenBank/DDBJ databases">
        <title>Comparative genomics of hydrocarbon-degrading Desulfosarcina strains.</title>
        <authorList>
            <person name="Watanabe M."/>
            <person name="Kojima H."/>
            <person name="Fukui M."/>
        </authorList>
    </citation>
    <scope>NUCLEOTIDE SEQUENCE [LARGE SCALE GENOMIC DNA]</scope>
    <source>
        <strain evidence="13 14">PP31</strain>
    </source>
</reference>
<evidence type="ECO:0000256" key="9">
    <source>
        <dbReference type="ARBA" id="ARBA00023157"/>
    </source>
</evidence>